<accession>A0A1B0EW82</accession>
<dbReference type="AlphaFoldDB" id="A0A1B0EW82"/>
<keyword evidence="4" id="KW-1185">Reference proteome</keyword>
<keyword evidence="1" id="KW-0732">Signal</keyword>
<dbReference type="EnsemblMetazoa" id="LLOJ001574-RA">
    <property type="protein sequence ID" value="LLOJ001574-PA"/>
    <property type="gene ID" value="LLOJ001574"/>
</dbReference>
<protein>
    <submittedName>
        <fullName evidence="2">Putative conserved secreted protein</fullName>
    </submittedName>
</protein>
<evidence type="ECO:0000313" key="4">
    <source>
        <dbReference type="Proteomes" id="UP000092461"/>
    </source>
</evidence>
<name>A0A1B0EW82_LUTLO</name>
<proteinExistence type="predicted"/>
<reference evidence="3" key="3">
    <citation type="submission" date="2020-05" db="UniProtKB">
        <authorList>
            <consortium name="EnsemblMetazoa"/>
        </authorList>
    </citation>
    <scope>IDENTIFICATION</scope>
    <source>
        <strain evidence="3">Jacobina</strain>
    </source>
</reference>
<evidence type="ECO:0000256" key="1">
    <source>
        <dbReference type="SAM" id="SignalP"/>
    </source>
</evidence>
<reference evidence="2" key="2">
    <citation type="journal article" date="2020" name="BMC">
        <title>Leishmania infection induces a limited differential gene expression in the sand fly midgut.</title>
        <authorList>
            <person name="Coutinho-Abreu I.V."/>
            <person name="Serafim T.D."/>
            <person name="Meneses C."/>
            <person name="Kamhawi S."/>
            <person name="Oliveira F."/>
            <person name="Valenzuela J.G."/>
        </authorList>
    </citation>
    <scope>NUCLEOTIDE SEQUENCE</scope>
    <source>
        <strain evidence="2">Jacobina</strain>
        <tissue evidence="2">Midgut</tissue>
    </source>
</reference>
<dbReference type="VEuPathDB" id="VectorBase:LLOJ001574"/>
<evidence type="ECO:0000313" key="3">
    <source>
        <dbReference type="EnsemblMetazoa" id="LLOJ001574-PA"/>
    </source>
</evidence>
<dbReference type="VEuPathDB" id="VectorBase:LLONM1_011668"/>
<feature type="chain" id="PRO_5044555575" evidence="1">
    <location>
        <begin position="19"/>
        <end position="309"/>
    </location>
</feature>
<dbReference type="Proteomes" id="UP000092461">
    <property type="component" value="Unassembled WGS sequence"/>
</dbReference>
<organism evidence="3 4">
    <name type="scientific">Lutzomyia longipalpis</name>
    <name type="common">Sand fly</name>
    <dbReference type="NCBI Taxonomy" id="7200"/>
    <lineage>
        <taxon>Eukaryota</taxon>
        <taxon>Metazoa</taxon>
        <taxon>Ecdysozoa</taxon>
        <taxon>Arthropoda</taxon>
        <taxon>Hexapoda</taxon>
        <taxon>Insecta</taxon>
        <taxon>Pterygota</taxon>
        <taxon>Neoptera</taxon>
        <taxon>Endopterygota</taxon>
        <taxon>Diptera</taxon>
        <taxon>Nematocera</taxon>
        <taxon>Psychodoidea</taxon>
        <taxon>Psychodidae</taxon>
        <taxon>Lutzomyia</taxon>
        <taxon>Lutzomyia</taxon>
    </lineage>
</organism>
<sequence>MDFKGFVILLLAFGAAAGQENPLPDIMDRIFHLHNQYEGFKDTMRLTMGVLGRDLSARVVGVLTDEIASWQRRLFLKCRPTALNTEAAGEILRVCSRDASDEFQQLQANVFDALEIMHHTSNEISLRITRELAEFNIVLNYDEFGAHFDPIVTVYEAQLDQYVYDIGMKLAQFIVTGDDLPERTQECIVAAQAPEFARNSIDTGLSLLRQSTFSLKDGLKCILQAWHKVMLKTIISHIHDRLEVLHEIRIVLKNIEVAQMAHNGKLQLHRFLLHCFQLIVDIIVDVVDCLTGLHGTIPQSIPNSLRIAW</sequence>
<feature type="signal peptide" evidence="1">
    <location>
        <begin position="1"/>
        <end position="18"/>
    </location>
</feature>
<evidence type="ECO:0000313" key="2">
    <source>
        <dbReference type="EMBL" id="MBC1172608.1"/>
    </source>
</evidence>
<dbReference type="EMBL" id="GITU01003905">
    <property type="protein sequence ID" value="MBC1172608.1"/>
    <property type="molecule type" value="Transcribed_RNA"/>
</dbReference>
<reference evidence="4" key="1">
    <citation type="submission" date="2012-05" db="EMBL/GenBank/DDBJ databases">
        <title>Whole Genome Assembly of Lutzomyia longipalpis.</title>
        <authorList>
            <person name="Richards S."/>
            <person name="Qu C."/>
            <person name="Dillon R."/>
            <person name="Worley K."/>
            <person name="Scherer S."/>
            <person name="Batterton M."/>
            <person name="Taylor A."/>
            <person name="Hawes A."/>
            <person name="Hernandez B."/>
            <person name="Kovar C."/>
            <person name="Mandapat C."/>
            <person name="Pham C."/>
            <person name="Qu C."/>
            <person name="Jing C."/>
            <person name="Bess C."/>
            <person name="Bandaranaike D."/>
            <person name="Ngo D."/>
            <person name="Ongeri F."/>
            <person name="Arias F."/>
            <person name="Lara F."/>
            <person name="Weissenberger G."/>
            <person name="Kamau G."/>
            <person name="Han H."/>
            <person name="Shen H."/>
            <person name="Dinh H."/>
            <person name="Khalil I."/>
            <person name="Jones J."/>
            <person name="Shafer J."/>
            <person name="Jayaseelan J."/>
            <person name="Quiroz J."/>
            <person name="Blankenburg K."/>
            <person name="Nguyen L."/>
            <person name="Jackson L."/>
            <person name="Francisco L."/>
            <person name="Tang L.-Y."/>
            <person name="Pu L.-L."/>
            <person name="Perales L."/>
            <person name="Lorensuhewa L."/>
            <person name="Munidasa M."/>
            <person name="Coyle M."/>
            <person name="Taylor M."/>
            <person name="Puazo M."/>
            <person name="Firestine M."/>
            <person name="Scheel M."/>
            <person name="Javaid M."/>
            <person name="Wang M."/>
            <person name="Li M."/>
            <person name="Tabassum N."/>
            <person name="Saada N."/>
            <person name="Osuji N."/>
            <person name="Aqrawi P."/>
            <person name="Fu Q."/>
            <person name="Thornton R."/>
            <person name="Raj R."/>
            <person name="Goodspeed R."/>
            <person name="Mata R."/>
            <person name="Najjar R."/>
            <person name="Gubbala S."/>
            <person name="Lee S."/>
            <person name="Denson S."/>
            <person name="Patil S."/>
            <person name="Macmil S."/>
            <person name="Qi S."/>
            <person name="Matskevitch T."/>
            <person name="Palculict T."/>
            <person name="Mathew T."/>
            <person name="Vee V."/>
            <person name="Velamala V."/>
            <person name="Korchina V."/>
            <person name="Cai W."/>
            <person name="Liu W."/>
            <person name="Dai W."/>
            <person name="Zou X."/>
            <person name="Zhu Y."/>
            <person name="Zhang Y."/>
            <person name="Wu Y.-Q."/>
            <person name="Xin Y."/>
            <person name="Nazarath L."/>
            <person name="Kovar C."/>
            <person name="Han Y."/>
            <person name="Muzny D."/>
            <person name="Gibbs R."/>
        </authorList>
    </citation>
    <scope>NUCLEOTIDE SEQUENCE [LARGE SCALE GENOMIC DNA]</scope>
    <source>
        <strain evidence="4">Jacobina</strain>
    </source>
</reference>
<dbReference type="EMBL" id="AJWK01005395">
    <property type="status" value="NOT_ANNOTATED_CDS"/>
    <property type="molecule type" value="Genomic_DNA"/>
</dbReference>